<dbReference type="SUPFAM" id="SSF82784">
    <property type="entry name" value="OsmC-like"/>
    <property type="match status" value="1"/>
</dbReference>
<reference evidence="2 3" key="1">
    <citation type="submission" date="2015-04" db="EMBL/GenBank/DDBJ databases">
        <title>The draft genome sequence of Erythrobacr gangjinensis K7-2.</title>
        <authorList>
            <person name="Zhuang L."/>
            <person name="Liu Y."/>
            <person name="Shao Z."/>
        </authorList>
    </citation>
    <scope>NUCLEOTIDE SEQUENCE [LARGE SCALE GENOMIC DNA]</scope>
    <source>
        <strain evidence="2 3">K7-2</strain>
    </source>
</reference>
<dbReference type="PATRIC" id="fig|502682.8.peg.1014"/>
<dbReference type="InterPro" id="IPR003718">
    <property type="entry name" value="OsmC/Ohr_fam"/>
</dbReference>
<protein>
    <recommendedName>
        <fullName evidence="1">Serine aminopeptidase S33 domain-containing protein</fullName>
    </recommendedName>
</protein>
<dbReference type="Gene3D" id="3.40.50.1820">
    <property type="entry name" value="alpha/beta hydrolase"/>
    <property type="match status" value="1"/>
</dbReference>
<evidence type="ECO:0000259" key="1">
    <source>
        <dbReference type="Pfam" id="PF12146"/>
    </source>
</evidence>
<dbReference type="Proteomes" id="UP000053070">
    <property type="component" value="Unassembled WGS sequence"/>
</dbReference>
<dbReference type="InterPro" id="IPR036102">
    <property type="entry name" value="OsmC/Ohrsf"/>
</dbReference>
<dbReference type="Pfam" id="PF12146">
    <property type="entry name" value="Hydrolase_4"/>
    <property type="match status" value="1"/>
</dbReference>
<dbReference type="InterPro" id="IPR022742">
    <property type="entry name" value="Hydrolase_4"/>
</dbReference>
<proteinExistence type="predicted"/>
<comment type="caution">
    <text evidence="2">The sequence shown here is derived from an EMBL/GenBank/DDBJ whole genome shotgun (WGS) entry which is preliminary data.</text>
</comment>
<evidence type="ECO:0000313" key="3">
    <source>
        <dbReference type="Proteomes" id="UP000053070"/>
    </source>
</evidence>
<accession>A0A0G9MSM7</accession>
<feature type="domain" description="Serine aminopeptidase S33" evidence="1">
    <location>
        <begin position="28"/>
        <end position="139"/>
    </location>
</feature>
<keyword evidence="3" id="KW-1185">Reference proteome</keyword>
<dbReference type="STRING" id="502682.BMF35_a2416"/>
<sequence length="404" mass="43229">MATEKFTFTGKHGHILDGRLELPLNVKAKAAAVFAHCFTCTKQSHAATRIASALAAKGIAVLRFDFTGLGGSDGDFANAGFATNVEDLTAAAEALDARGLPPLLLIGHSLGGAAVLAAAEHVPQARGVVTLNAPFDAEHVFEHFGDAIAEIEEAGEGEVTLAGRKFRIARGFLEQGRDQPQAKRIANLGKALLVMHCPQDEVVGIENARLIFEAAKHPKSFLSLDNADHLLTEVGAAENAANLIAAWAAPYLADLPAEPREPFGGTVEVSTAGGKFAQWVRTASHEFIADEPVSYGGSDHGPTPYDLLLSALGTCTSMTIQMYAERKKWPLDSVRIELEHSRDHAEDCLDCDKDGSPIQVIDRAIELSGDLTEEQRARLMEIADKCPVHKTILGDLHIHSTLVE</sequence>
<evidence type="ECO:0000313" key="2">
    <source>
        <dbReference type="EMBL" id="KLE33695.1"/>
    </source>
</evidence>
<dbReference type="InterPro" id="IPR029058">
    <property type="entry name" value="AB_hydrolase_fold"/>
</dbReference>
<dbReference type="InterPro" id="IPR015946">
    <property type="entry name" value="KH_dom-like_a/b"/>
</dbReference>
<name>A0A0G9MSM7_9SPHN</name>
<dbReference type="SUPFAM" id="SSF53474">
    <property type="entry name" value="alpha/beta-Hydrolases"/>
    <property type="match status" value="1"/>
</dbReference>
<dbReference type="AlphaFoldDB" id="A0A0G9MSM7"/>
<dbReference type="Pfam" id="PF02566">
    <property type="entry name" value="OsmC"/>
    <property type="match status" value="1"/>
</dbReference>
<dbReference type="PANTHER" id="PTHR39624:SF2">
    <property type="entry name" value="OSMC-LIKE PROTEIN"/>
    <property type="match status" value="1"/>
</dbReference>
<dbReference type="PANTHER" id="PTHR39624">
    <property type="entry name" value="PROTEIN INVOLVED IN RIMO-MEDIATED BETA-METHYLTHIOLATION OF RIBOSOMAL PROTEIN S12 YCAO"/>
    <property type="match status" value="1"/>
</dbReference>
<dbReference type="Gene3D" id="3.30.300.20">
    <property type="match status" value="1"/>
</dbReference>
<dbReference type="EMBL" id="LBHC01000001">
    <property type="protein sequence ID" value="KLE33695.1"/>
    <property type="molecule type" value="Genomic_DNA"/>
</dbReference>
<organism evidence="2 3">
    <name type="scientific">Aurantiacibacter gangjinensis</name>
    <dbReference type="NCBI Taxonomy" id="502682"/>
    <lineage>
        <taxon>Bacteria</taxon>
        <taxon>Pseudomonadati</taxon>
        <taxon>Pseudomonadota</taxon>
        <taxon>Alphaproteobacteria</taxon>
        <taxon>Sphingomonadales</taxon>
        <taxon>Erythrobacteraceae</taxon>
        <taxon>Aurantiacibacter</taxon>
    </lineage>
</organism>
<dbReference type="ESTHER" id="9sphn-a0a0g9msm7">
    <property type="family name" value="Est-OsmC"/>
</dbReference>
<gene>
    <name evidence="2" type="ORF">AAW01_04960</name>
</gene>
<dbReference type="OrthoDB" id="9789573at2"/>